<dbReference type="Gene3D" id="3.10.450.50">
    <property type="match status" value="1"/>
</dbReference>
<dbReference type="InterPro" id="IPR037401">
    <property type="entry name" value="SnoaL-like"/>
</dbReference>
<accession>A0A7W7RMH1</accession>
<dbReference type="RefSeq" id="WP_184582272.1">
    <property type="nucleotide sequence ID" value="NZ_JACHJT010000001.1"/>
</dbReference>
<dbReference type="AlphaFoldDB" id="A0A7W7RMH1"/>
<keyword evidence="3" id="KW-1185">Reference proteome</keyword>
<reference evidence="2 3" key="1">
    <citation type="submission" date="2020-08" db="EMBL/GenBank/DDBJ databases">
        <title>Sequencing the genomes of 1000 actinobacteria strains.</title>
        <authorList>
            <person name="Klenk H.-P."/>
        </authorList>
    </citation>
    <scope>NUCLEOTIDE SEQUENCE [LARGE SCALE GENOMIC DNA]</scope>
    <source>
        <strain evidence="2 3">DSM 102030</strain>
    </source>
</reference>
<dbReference type="InterPro" id="IPR032710">
    <property type="entry name" value="NTF2-like_dom_sf"/>
</dbReference>
<proteinExistence type="predicted"/>
<organism evidence="2 3">
    <name type="scientific">Lipingzhangella halophila</name>
    <dbReference type="NCBI Taxonomy" id="1783352"/>
    <lineage>
        <taxon>Bacteria</taxon>
        <taxon>Bacillati</taxon>
        <taxon>Actinomycetota</taxon>
        <taxon>Actinomycetes</taxon>
        <taxon>Streptosporangiales</taxon>
        <taxon>Nocardiopsidaceae</taxon>
        <taxon>Lipingzhangella</taxon>
    </lineage>
</organism>
<comment type="caution">
    <text evidence="2">The sequence shown here is derived from an EMBL/GenBank/DDBJ whole genome shotgun (WGS) entry which is preliminary data.</text>
</comment>
<dbReference type="SUPFAM" id="SSF54427">
    <property type="entry name" value="NTF2-like"/>
    <property type="match status" value="1"/>
</dbReference>
<protein>
    <recommendedName>
        <fullName evidence="1">SnoaL-like domain-containing protein</fullName>
    </recommendedName>
</protein>
<dbReference type="EMBL" id="JACHJT010000001">
    <property type="protein sequence ID" value="MBB4934298.1"/>
    <property type="molecule type" value="Genomic_DNA"/>
</dbReference>
<name>A0A7W7RMH1_9ACTN</name>
<gene>
    <name evidence="2" type="ORF">F4561_005118</name>
</gene>
<feature type="domain" description="SnoaL-like" evidence="1">
    <location>
        <begin position="14"/>
        <end position="138"/>
    </location>
</feature>
<dbReference type="Pfam" id="PF13577">
    <property type="entry name" value="SnoaL_4"/>
    <property type="match status" value="1"/>
</dbReference>
<sequence>MSVDTAPTNTQLSELLDRAALSDLLSRHGRWLDEKRFDEARSIFTEDATVVVGSGEVTGVDQIAALALRSHGDYAFTHHLTTNALIDISGDRAELTAQQLAVFCRTESEGLPRPEFTVGERYRMSAVRTGQGWRLSHVEGDRLWRREHHVPA</sequence>
<evidence type="ECO:0000313" key="3">
    <source>
        <dbReference type="Proteomes" id="UP000523007"/>
    </source>
</evidence>
<evidence type="ECO:0000313" key="2">
    <source>
        <dbReference type="EMBL" id="MBB4934298.1"/>
    </source>
</evidence>
<evidence type="ECO:0000259" key="1">
    <source>
        <dbReference type="Pfam" id="PF13577"/>
    </source>
</evidence>
<dbReference type="Proteomes" id="UP000523007">
    <property type="component" value="Unassembled WGS sequence"/>
</dbReference>